<dbReference type="InterPro" id="IPR051783">
    <property type="entry name" value="NAD(P)-dependent_oxidoreduct"/>
</dbReference>
<dbReference type="Proteomes" id="UP001139311">
    <property type="component" value="Unassembled WGS sequence"/>
</dbReference>
<dbReference type="AlphaFoldDB" id="A0A9X1I8H4"/>
<dbReference type="SUPFAM" id="SSF51735">
    <property type="entry name" value="NAD(P)-binding Rossmann-fold domains"/>
    <property type="match status" value="1"/>
</dbReference>
<dbReference type="NCBIfam" id="TIGR03466">
    <property type="entry name" value="HpnA"/>
    <property type="match status" value="1"/>
</dbReference>
<dbReference type="Gene3D" id="3.40.50.720">
    <property type="entry name" value="NAD(P)-binding Rossmann-like Domain"/>
    <property type="match status" value="1"/>
</dbReference>
<dbReference type="InterPro" id="IPR001509">
    <property type="entry name" value="Epimerase_deHydtase"/>
</dbReference>
<gene>
    <name evidence="2" type="ORF">LHA35_00330</name>
</gene>
<proteinExistence type="predicted"/>
<dbReference type="PANTHER" id="PTHR48079">
    <property type="entry name" value="PROTEIN YEEZ"/>
    <property type="match status" value="1"/>
</dbReference>
<feature type="domain" description="NAD-dependent epimerase/dehydratase" evidence="1">
    <location>
        <begin position="5"/>
        <end position="226"/>
    </location>
</feature>
<dbReference type="InterPro" id="IPR002347">
    <property type="entry name" value="SDR_fam"/>
</dbReference>
<dbReference type="GO" id="GO:0004029">
    <property type="term" value="F:aldehyde dehydrogenase (NAD+) activity"/>
    <property type="evidence" value="ECO:0007669"/>
    <property type="project" value="TreeGrafter"/>
</dbReference>
<dbReference type="Pfam" id="PF01370">
    <property type="entry name" value="Epimerase"/>
    <property type="match status" value="1"/>
</dbReference>
<keyword evidence="3" id="KW-1185">Reference proteome</keyword>
<dbReference type="InterPro" id="IPR036291">
    <property type="entry name" value="NAD(P)-bd_dom_sf"/>
</dbReference>
<dbReference type="GO" id="GO:0005737">
    <property type="term" value="C:cytoplasm"/>
    <property type="evidence" value="ECO:0007669"/>
    <property type="project" value="TreeGrafter"/>
</dbReference>
<evidence type="ECO:0000259" key="1">
    <source>
        <dbReference type="Pfam" id="PF01370"/>
    </source>
</evidence>
<evidence type="ECO:0000313" key="3">
    <source>
        <dbReference type="Proteomes" id="UP001139311"/>
    </source>
</evidence>
<dbReference type="RefSeq" id="WP_226603029.1">
    <property type="nucleotide sequence ID" value="NZ_JAJAQI010000001.1"/>
</dbReference>
<dbReference type="PANTHER" id="PTHR48079:SF6">
    <property type="entry name" value="NAD(P)-BINDING DOMAIN-CONTAINING PROTEIN-RELATED"/>
    <property type="match status" value="1"/>
</dbReference>
<sequence length="330" mass="34632">MADRVMLTGGTGFLGSAIARALVAAGHEVRALARPGTPRDVLAGVPVDIAAGDLTNAASLAAAVQGCAAVIHCAADYRIWVPDPARMTAVNVAGTEAVMRAALAAGCGRVVHVSSVATLKPRADGTPATEADAARPEEAIGPYKRSKTEAERVVERLVAEEGLPAVIVNPSTPIGPRDRRPTPTGRVILEAARGKMPAYVDTGLNLAHVDDVAAGCVAALTRGAVGERHILGGQDVPLGELLARIAALFGHRRPVRLPRAPLWPMALVAEAAARVTGREPMLTLDGLRMAGHRMYFSSAKAERVLGYRARPWQEGVADAVTWFREQGMLR</sequence>
<comment type="caution">
    <text evidence="2">The sequence shown here is derived from an EMBL/GenBank/DDBJ whole genome shotgun (WGS) entry which is preliminary data.</text>
</comment>
<reference evidence="2" key="1">
    <citation type="submission" date="2021-10" db="EMBL/GenBank/DDBJ databases">
        <title>Roseicella aerolatum sp. nov., isolated from aerosols of e-waste dismantling site.</title>
        <authorList>
            <person name="Qin T."/>
        </authorList>
    </citation>
    <scope>NUCLEOTIDE SEQUENCE</scope>
    <source>
        <strain evidence="2">GB24</strain>
    </source>
</reference>
<organism evidence="2 3">
    <name type="scientific">Roseicella aerolata</name>
    <dbReference type="NCBI Taxonomy" id="2883479"/>
    <lineage>
        <taxon>Bacteria</taxon>
        <taxon>Pseudomonadati</taxon>
        <taxon>Pseudomonadota</taxon>
        <taxon>Alphaproteobacteria</taxon>
        <taxon>Acetobacterales</taxon>
        <taxon>Roseomonadaceae</taxon>
        <taxon>Roseicella</taxon>
    </lineage>
</organism>
<dbReference type="EMBL" id="JAJAQI010000001">
    <property type="protein sequence ID" value="MCB4820174.1"/>
    <property type="molecule type" value="Genomic_DNA"/>
</dbReference>
<dbReference type="PRINTS" id="PR00081">
    <property type="entry name" value="GDHRDH"/>
</dbReference>
<accession>A0A9X1I8H4</accession>
<name>A0A9X1I8H4_9PROT</name>
<protein>
    <submittedName>
        <fullName evidence="2">NAD-dependent epimerase/dehydratase family protein</fullName>
    </submittedName>
</protein>
<evidence type="ECO:0000313" key="2">
    <source>
        <dbReference type="EMBL" id="MCB4820174.1"/>
    </source>
</evidence>
<dbReference type="InterPro" id="IPR017829">
    <property type="entry name" value="Hopanoid-assoc_sugar_epimerase"/>
</dbReference>